<evidence type="ECO:0000256" key="10">
    <source>
        <dbReference type="HAMAP-Rule" id="MF_00278"/>
    </source>
</evidence>
<dbReference type="GO" id="GO:0016829">
    <property type="term" value="F:lyase activity"/>
    <property type="evidence" value="ECO:0007669"/>
    <property type="project" value="UniProtKB-KW"/>
</dbReference>
<dbReference type="AlphaFoldDB" id="A0A2U1AQS4"/>
<comment type="pathway">
    <text evidence="1 10">Amino-acid biosynthesis; L-histidine biosynthesis; L-histidine from 5-phospho-alpha-D-ribose 1-diphosphate: step 5/9.</text>
</comment>
<dbReference type="SUPFAM" id="SSF52317">
    <property type="entry name" value="Class I glutamine amidotransferase-like"/>
    <property type="match status" value="1"/>
</dbReference>
<feature type="active site" evidence="10 11">
    <location>
        <position position="182"/>
    </location>
</feature>
<dbReference type="EMBL" id="JABAEW010000057">
    <property type="protein sequence ID" value="NMD88756.1"/>
    <property type="molecule type" value="Genomic_DNA"/>
</dbReference>
<evidence type="ECO:0000256" key="11">
    <source>
        <dbReference type="PIRSR" id="PIRSR000495-1"/>
    </source>
</evidence>
<evidence type="ECO:0000313" key="13">
    <source>
        <dbReference type="EMBL" id="NMD88756.1"/>
    </source>
</evidence>
<dbReference type="EC" id="4.3.2.10" evidence="10"/>
<evidence type="ECO:0000256" key="7">
    <source>
        <dbReference type="ARBA" id="ARBA00023239"/>
    </source>
</evidence>
<comment type="subcellular location">
    <subcellularLocation>
        <location evidence="10">Cytoplasm</location>
    </subcellularLocation>
</comment>
<evidence type="ECO:0000313" key="16">
    <source>
        <dbReference type="Proteomes" id="UP000576225"/>
    </source>
</evidence>
<dbReference type="PANTHER" id="PTHR42701">
    <property type="entry name" value="IMIDAZOLE GLYCEROL PHOSPHATE SYNTHASE SUBUNIT HISH"/>
    <property type="match status" value="1"/>
</dbReference>
<name>A0A2U1AQS4_9BACT</name>
<dbReference type="EMBL" id="QEKH01000024">
    <property type="protein sequence ID" value="PVY38780.1"/>
    <property type="molecule type" value="Genomic_DNA"/>
</dbReference>
<evidence type="ECO:0000256" key="1">
    <source>
        <dbReference type="ARBA" id="ARBA00005091"/>
    </source>
</evidence>
<keyword evidence="4 10" id="KW-0378">Hydrolase</keyword>
<comment type="caution">
    <text evidence="14">The sequence shown here is derived from an EMBL/GenBank/DDBJ whole genome shotgun (WGS) entry which is preliminary data.</text>
</comment>
<keyword evidence="5 10" id="KW-0315">Glutamine amidotransferase</keyword>
<evidence type="ECO:0000256" key="2">
    <source>
        <dbReference type="ARBA" id="ARBA00011152"/>
    </source>
</evidence>
<proteinExistence type="inferred from homology"/>
<dbReference type="PIRSF" id="PIRSF000495">
    <property type="entry name" value="Amidotransf_hisH"/>
    <property type="match status" value="1"/>
</dbReference>
<gene>
    <name evidence="10 13" type="primary">hisH</name>
    <name evidence="14" type="ORF">C8D82_12416</name>
    <name evidence="13" type="ORF">HF882_19410</name>
</gene>
<accession>A0A2U1AQS4</accession>
<dbReference type="OrthoDB" id="9807137at2"/>
<keyword evidence="14" id="KW-0808">Transferase</keyword>
<evidence type="ECO:0000313" key="14">
    <source>
        <dbReference type="EMBL" id="PVY38780.1"/>
    </source>
</evidence>
<reference evidence="14 15" key="1">
    <citation type="submission" date="2018-04" db="EMBL/GenBank/DDBJ databases">
        <title>Genomic Encyclopedia of Type Strains, Phase IV (KMG-IV): sequencing the most valuable type-strain genomes for metagenomic binning, comparative biology and taxonomic classification.</title>
        <authorList>
            <person name="Goeker M."/>
        </authorList>
    </citation>
    <scope>NUCLEOTIDE SEQUENCE [LARGE SCALE GENOMIC DNA]</scope>
    <source>
        <strain evidence="14 15">DSM 14823</strain>
    </source>
</reference>
<protein>
    <recommendedName>
        <fullName evidence="10">Imidazole glycerol phosphate synthase subunit HisH</fullName>
        <ecNumber evidence="10">4.3.2.10</ecNumber>
    </recommendedName>
    <alternativeName>
        <fullName evidence="10">IGP synthase glutaminase subunit</fullName>
        <ecNumber evidence="10">3.5.1.2</ecNumber>
    </alternativeName>
    <alternativeName>
        <fullName evidence="10">IGP synthase subunit HisH</fullName>
    </alternativeName>
    <alternativeName>
        <fullName evidence="10">ImGP synthase subunit HisH</fullName>
        <shortName evidence="10">IGPS subunit HisH</shortName>
    </alternativeName>
</protein>
<dbReference type="InterPro" id="IPR029062">
    <property type="entry name" value="Class_I_gatase-like"/>
</dbReference>
<keyword evidence="10" id="KW-0963">Cytoplasm</keyword>
<dbReference type="RefSeq" id="WP_116884895.1">
    <property type="nucleotide sequence ID" value="NZ_CABMMC010000093.1"/>
</dbReference>
<evidence type="ECO:0000256" key="5">
    <source>
        <dbReference type="ARBA" id="ARBA00022962"/>
    </source>
</evidence>
<evidence type="ECO:0000256" key="8">
    <source>
        <dbReference type="ARBA" id="ARBA00047838"/>
    </source>
</evidence>
<evidence type="ECO:0000313" key="15">
    <source>
        <dbReference type="Proteomes" id="UP000245959"/>
    </source>
</evidence>
<keyword evidence="6 10" id="KW-0368">Histidine biosynthesis</keyword>
<keyword evidence="3 10" id="KW-0028">Amino-acid biosynthesis</keyword>
<dbReference type="InterPro" id="IPR010139">
    <property type="entry name" value="Imidazole-glycPsynth_HisH"/>
</dbReference>
<dbReference type="Pfam" id="PF00117">
    <property type="entry name" value="GATase"/>
    <property type="match status" value="1"/>
</dbReference>
<sequence length="205" mass="22327">MSIALIDYNMGNLGSVAKALEFVGARAEVVSSGKELTGFDCCLLPGVGNFGDGMENLKSRGFDRALPEFVENGGWFLGICLGMQMLLEESEEAPGVRGLGVFPGKVTRFPAVGLKVPQIGWNSARFRPGCKLAEGLPQDCYFYFVHSFYVPVNERFTLAESEYITPFSAVIGSGRWLAAQFHPEKSQRAGLRLLENYLTLAGGLE</sequence>
<dbReference type="InterPro" id="IPR017926">
    <property type="entry name" value="GATASE"/>
</dbReference>
<dbReference type="Proteomes" id="UP000245959">
    <property type="component" value="Unassembled WGS sequence"/>
</dbReference>
<evidence type="ECO:0000256" key="6">
    <source>
        <dbReference type="ARBA" id="ARBA00023102"/>
    </source>
</evidence>
<comment type="function">
    <text evidence="10">IGPS catalyzes the conversion of PRFAR and glutamine to IGP, AICAR and glutamate. The HisH subunit catalyzes the hydrolysis of glutamine to glutamate and ammonia as part of the synthesis of IGP and AICAR. The resulting ammonia molecule is channeled to the active site of HisF.</text>
</comment>
<evidence type="ECO:0000256" key="3">
    <source>
        <dbReference type="ARBA" id="ARBA00022605"/>
    </source>
</evidence>
<dbReference type="HAMAP" id="MF_00278">
    <property type="entry name" value="HisH"/>
    <property type="match status" value="1"/>
</dbReference>
<dbReference type="NCBIfam" id="TIGR01855">
    <property type="entry name" value="IMP_synth_hisH"/>
    <property type="match status" value="1"/>
</dbReference>
<feature type="active site" description="Nucleophile" evidence="10 11">
    <location>
        <position position="80"/>
    </location>
</feature>
<reference evidence="13 16" key="2">
    <citation type="submission" date="2020-04" db="EMBL/GenBank/DDBJ databases">
        <authorList>
            <person name="Hitch T.C.A."/>
            <person name="Wylensek D."/>
            <person name="Clavel T."/>
        </authorList>
    </citation>
    <scope>NUCLEOTIDE SEQUENCE [LARGE SCALE GENOMIC DNA]</scope>
    <source>
        <strain evidence="13 16">COR2-253-APC-1A</strain>
    </source>
</reference>
<evidence type="ECO:0000256" key="9">
    <source>
        <dbReference type="ARBA" id="ARBA00049534"/>
    </source>
</evidence>
<keyword evidence="15" id="KW-1185">Reference proteome</keyword>
<dbReference type="EC" id="3.5.1.2" evidence="10"/>
<dbReference type="PANTHER" id="PTHR42701:SF1">
    <property type="entry name" value="IMIDAZOLE GLYCEROL PHOSPHATE SYNTHASE SUBUNIT HISH"/>
    <property type="match status" value="1"/>
</dbReference>
<dbReference type="GO" id="GO:0005737">
    <property type="term" value="C:cytoplasm"/>
    <property type="evidence" value="ECO:0007669"/>
    <property type="project" value="UniProtKB-SubCell"/>
</dbReference>
<evidence type="ECO:0000259" key="12">
    <source>
        <dbReference type="Pfam" id="PF00117"/>
    </source>
</evidence>
<comment type="catalytic activity">
    <reaction evidence="9 10">
        <text>L-glutamine + H2O = L-glutamate + NH4(+)</text>
        <dbReference type="Rhea" id="RHEA:15889"/>
        <dbReference type="ChEBI" id="CHEBI:15377"/>
        <dbReference type="ChEBI" id="CHEBI:28938"/>
        <dbReference type="ChEBI" id="CHEBI:29985"/>
        <dbReference type="ChEBI" id="CHEBI:58359"/>
        <dbReference type="EC" id="3.5.1.2"/>
    </reaction>
</comment>
<feature type="active site" evidence="10 11">
    <location>
        <position position="184"/>
    </location>
</feature>
<organism evidence="14 15">
    <name type="scientific">Victivallis vadensis</name>
    <dbReference type="NCBI Taxonomy" id="172901"/>
    <lineage>
        <taxon>Bacteria</taxon>
        <taxon>Pseudomonadati</taxon>
        <taxon>Lentisphaerota</taxon>
        <taxon>Lentisphaeria</taxon>
        <taxon>Victivallales</taxon>
        <taxon>Victivallaceae</taxon>
        <taxon>Victivallis</taxon>
    </lineage>
</organism>
<dbReference type="GO" id="GO:0000105">
    <property type="term" value="P:L-histidine biosynthetic process"/>
    <property type="evidence" value="ECO:0007669"/>
    <property type="project" value="UniProtKB-UniRule"/>
</dbReference>
<comment type="catalytic activity">
    <reaction evidence="8 10">
        <text>5-[(5-phospho-1-deoxy-D-ribulos-1-ylimino)methylamino]-1-(5-phospho-beta-D-ribosyl)imidazole-4-carboxamide + L-glutamine = D-erythro-1-(imidazol-4-yl)glycerol 3-phosphate + 5-amino-1-(5-phospho-beta-D-ribosyl)imidazole-4-carboxamide + L-glutamate + H(+)</text>
        <dbReference type="Rhea" id="RHEA:24793"/>
        <dbReference type="ChEBI" id="CHEBI:15378"/>
        <dbReference type="ChEBI" id="CHEBI:29985"/>
        <dbReference type="ChEBI" id="CHEBI:58278"/>
        <dbReference type="ChEBI" id="CHEBI:58359"/>
        <dbReference type="ChEBI" id="CHEBI:58475"/>
        <dbReference type="ChEBI" id="CHEBI:58525"/>
        <dbReference type="EC" id="4.3.2.10"/>
    </reaction>
</comment>
<dbReference type="PROSITE" id="PS51273">
    <property type="entry name" value="GATASE_TYPE_1"/>
    <property type="match status" value="1"/>
</dbReference>
<dbReference type="GO" id="GO:0000107">
    <property type="term" value="F:imidazoleglycerol-phosphate synthase activity"/>
    <property type="evidence" value="ECO:0007669"/>
    <property type="project" value="UniProtKB-UniRule"/>
</dbReference>
<comment type="subunit">
    <text evidence="2 10">Heterodimer of HisH and HisF.</text>
</comment>
<evidence type="ECO:0000256" key="4">
    <source>
        <dbReference type="ARBA" id="ARBA00022801"/>
    </source>
</evidence>
<dbReference type="GeneID" id="78296184"/>
<keyword evidence="7 10" id="KW-0456">Lyase</keyword>
<dbReference type="UniPathway" id="UPA00031">
    <property type="reaction ID" value="UER00010"/>
</dbReference>
<feature type="domain" description="Glutamine amidotransferase" evidence="12">
    <location>
        <begin position="5"/>
        <end position="196"/>
    </location>
</feature>
<dbReference type="GO" id="GO:0004359">
    <property type="term" value="F:glutaminase activity"/>
    <property type="evidence" value="ECO:0007669"/>
    <property type="project" value="UniProtKB-EC"/>
</dbReference>
<dbReference type="Gene3D" id="3.40.50.880">
    <property type="match status" value="1"/>
</dbReference>
<dbReference type="Proteomes" id="UP000576225">
    <property type="component" value="Unassembled WGS sequence"/>
</dbReference>
<dbReference type="CDD" id="cd01748">
    <property type="entry name" value="GATase1_IGP_Synthase"/>
    <property type="match status" value="1"/>
</dbReference>